<dbReference type="AlphaFoldDB" id="A0AAN8G011"/>
<evidence type="ECO:0000256" key="2">
    <source>
        <dbReference type="ARBA" id="ARBA00005466"/>
    </source>
</evidence>
<evidence type="ECO:0000256" key="1">
    <source>
        <dbReference type="ARBA" id="ARBA00001974"/>
    </source>
</evidence>
<evidence type="ECO:0000256" key="5">
    <source>
        <dbReference type="ARBA" id="ARBA00023002"/>
    </source>
</evidence>
<evidence type="ECO:0000313" key="9">
    <source>
        <dbReference type="Proteomes" id="UP001347796"/>
    </source>
</evidence>
<evidence type="ECO:0000256" key="6">
    <source>
        <dbReference type="SAM" id="SignalP"/>
    </source>
</evidence>
<name>A0AAN8G011_PATCE</name>
<dbReference type="PANTHER" id="PTHR42973:SF39">
    <property type="entry name" value="FAD-BINDING PCMH-TYPE DOMAIN-CONTAINING PROTEIN"/>
    <property type="match status" value="1"/>
</dbReference>
<dbReference type="PROSITE" id="PS51387">
    <property type="entry name" value="FAD_PCMH"/>
    <property type="match status" value="1"/>
</dbReference>
<dbReference type="InterPro" id="IPR016169">
    <property type="entry name" value="FAD-bd_PCMH_sub2"/>
</dbReference>
<protein>
    <recommendedName>
        <fullName evidence="7">FAD-binding PCMH-type domain-containing protein</fullName>
    </recommendedName>
</protein>
<organism evidence="8 9">
    <name type="scientific">Patella caerulea</name>
    <name type="common">Rayed Mediterranean limpet</name>
    <dbReference type="NCBI Taxonomy" id="87958"/>
    <lineage>
        <taxon>Eukaryota</taxon>
        <taxon>Metazoa</taxon>
        <taxon>Spiralia</taxon>
        <taxon>Lophotrochozoa</taxon>
        <taxon>Mollusca</taxon>
        <taxon>Gastropoda</taxon>
        <taxon>Patellogastropoda</taxon>
        <taxon>Patelloidea</taxon>
        <taxon>Patellidae</taxon>
        <taxon>Patella</taxon>
    </lineage>
</organism>
<proteinExistence type="inferred from homology"/>
<dbReference type="GO" id="GO:0071949">
    <property type="term" value="F:FAD binding"/>
    <property type="evidence" value="ECO:0007669"/>
    <property type="project" value="InterPro"/>
</dbReference>
<feature type="signal peptide" evidence="6">
    <location>
        <begin position="1"/>
        <end position="20"/>
    </location>
</feature>
<dbReference type="Pfam" id="PF01565">
    <property type="entry name" value="FAD_binding_4"/>
    <property type="match status" value="1"/>
</dbReference>
<comment type="cofactor">
    <cofactor evidence="1">
        <name>FAD</name>
        <dbReference type="ChEBI" id="CHEBI:57692"/>
    </cofactor>
</comment>
<accession>A0AAN8G011</accession>
<dbReference type="Proteomes" id="UP001347796">
    <property type="component" value="Unassembled WGS sequence"/>
</dbReference>
<gene>
    <name evidence="8" type="ORF">SNE40_021690</name>
</gene>
<reference evidence="8 9" key="1">
    <citation type="submission" date="2024-01" db="EMBL/GenBank/DDBJ databases">
        <title>The genome of the rayed Mediterranean limpet Patella caerulea (Linnaeus, 1758).</title>
        <authorList>
            <person name="Anh-Thu Weber A."/>
            <person name="Halstead-Nussloch G."/>
        </authorList>
    </citation>
    <scope>NUCLEOTIDE SEQUENCE [LARGE SCALE GENOMIC DNA]</scope>
    <source>
        <strain evidence="8">AATW-2023a</strain>
        <tissue evidence="8">Whole specimen</tissue>
    </source>
</reference>
<dbReference type="Gene3D" id="3.30.465.10">
    <property type="match status" value="2"/>
</dbReference>
<keyword evidence="9" id="KW-1185">Reference proteome</keyword>
<feature type="domain" description="FAD-binding PCMH-type" evidence="7">
    <location>
        <begin position="67"/>
        <end position="257"/>
    </location>
</feature>
<keyword evidence="4" id="KW-0274">FAD</keyword>
<sequence>MYRLLLFFVLLAQDLRLLNGSPSPCGTTCHGPQLSDIDTFIKSLSGTTLKPQDPDFNNATLMQNRRVTKYPGLIVFVNDVQDVQKSVRFAKQHNLLVAIQSTGHSYIGRSTVSGGLLINLSMMRGIKVNLNSTRCASGEISVESGNTWGLVYQEVDKYQRVIVGGSDPSVGMGGYSQGGGHSPLSTSLGLAVDHLLEVTLVTADGKMVTTSAKGTKIYEESGAVTETTNSDLFWALRGGGGGTWGVVVTFTFKLHPAPSGFLQAYAIYPMFVKKTAPGVKVLKTVYQLLKSMSPGWGGYMLFNDAPLDATMTNFGTVTISLVHYGAYTPQLEDEAKMLLEKIGMPPFASGLVNRTNFWDYEKNVKPDTGGYRIYLFNSLLQDDTDYDGMVDTLVTQLVTPPYGSEMFCTDTILGGAMRSQPKDATSINPGFRSASHSLSCALVWGDTKLDDAASKAGLKNGDQLKGFGGGIYFNEPTEDVTDWKAEFWGDNYNRLLSIKQKWDPDNLFTCEKCVGSDIHTKQYCPFCTNQKQNMIG</sequence>
<dbReference type="InterPro" id="IPR012951">
    <property type="entry name" value="BBE"/>
</dbReference>
<dbReference type="InterPro" id="IPR016166">
    <property type="entry name" value="FAD-bd_PCMH"/>
</dbReference>
<dbReference type="InterPro" id="IPR036318">
    <property type="entry name" value="FAD-bd_PCMH-like_sf"/>
</dbReference>
<evidence type="ECO:0000256" key="4">
    <source>
        <dbReference type="ARBA" id="ARBA00022827"/>
    </source>
</evidence>
<dbReference type="EMBL" id="JAZGQO010000018">
    <property type="protein sequence ID" value="KAK6167727.1"/>
    <property type="molecule type" value="Genomic_DNA"/>
</dbReference>
<keyword evidence="6" id="KW-0732">Signal</keyword>
<comment type="similarity">
    <text evidence="2">Belongs to the oxygen-dependent FAD-linked oxidoreductase family.</text>
</comment>
<keyword evidence="3" id="KW-0285">Flavoprotein</keyword>
<evidence type="ECO:0000259" key="7">
    <source>
        <dbReference type="PROSITE" id="PS51387"/>
    </source>
</evidence>
<dbReference type="SUPFAM" id="SSF56176">
    <property type="entry name" value="FAD-binding/transporter-associated domain-like"/>
    <property type="match status" value="1"/>
</dbReference>
<dbReference type="InterPro" id="IPR050416">
    <property type="entry name" value="FAD-linked_Oxidoreductase"/>
</dbReference>
<keyword evidence="5" id="KW-0560">Oxidoreductase</keyword>
<comment type="caution">
    <text evidence="8">The sequence shown here is derived from an EMBL/GenBank/DDBJ whole genome shotgun (WGS) entry which is preliminary data.</text>
</comment>
<dbReference type="InterPro" id="IPR006093">
    <property type="entry name" value="Oxy_OxRdtase_FAD_BS"/>
</dbReference>
<feature type="chain" id="PRO_5042927855" description="FAD-binding PCMH-type domain-containing protein" evidence="6">
    <location>
        <begin position="21"/>
        <end position="536"/>
    </location>
</feature>
<dbReference type="InterPro" id="IPR006094">
    <property type="entry name" value="Oxid_FAD_bind_N"/>
</dbReference>
<dbReference type="PROSITE" id="PS00862">
    <property type="entry name" value="OX2_COVAL_FAD"/>
    <property type="match status" value="1"/>
</dbReference>
<dbReference type="Pfam" id="PF08031">
    <property type="entry name" value="BBE"/>
    <property type="match status" value="1"/>
</dbReference>
<dbReference type="PANTHER" id="PTHR42973">
    <property type="entry name" value="BINDING OXIDOREDUCTASE, PUTATIVE (AFU_ORTHOLOGUE AFUA_1G17690)-RELATED"/>
    <property type="match status" value="1"/>
</dbReference>
<evidence type="ECO:0000313" key="8">
    <source>
        <dbReference type="EMBL" id="KAK6167727.1"/>
    </source>
</evidence>
<evidence type="ECO:0000256" key="3">
    <source>
        <dbReference type="ARBA" id="ARBA00022630"/>
    </source>
</evidence>
<dbReference type="GO" id="GO:0016491">
    <property type="term" value="F:oxidoreductase activity"/>
    <property type="evidence" value="ECO:0007669"/>
    <property type="project" value="UniProtKB-KW"/>
</dbReference>